<dbReference type="SUPFAM" id="SSF54427">
    <property type="entry name" value="NTF2-like"/>
    <property type="match status" value="1"/>
</dbReference>
<dbReference type="NCBIfam" id="TIGR02246">
    <property type="entry name" value="SgcJ/EcaC family oxidoreductase"/>
    <property type="match status" value="1"/>
</dbReference>
<evidence type="ECO:0000313" key="3">
    <source>
        <dbReference type="Proteomes" id="UP001595841"/>
    </source>
</evidence>
<keyword evidence="3" id="KW-1185">Reference proteome</keyword>
<dbReference type="Proteomes" id="UP001595841">
    <property type="component" value="Unassembled WGS sequence"/>
</dbReference>
<dbReference type="InterPro" id="IPR032710">
    <property type="entry name" value="NTF2-like_dom_sf"/>
</dbReference>
<keyword evidence="1" id="KW-0732">Signal</keyword>
<reference evidence="3" key="1">
    <citation type="journal article" date="2019" name="Int. J. Syst. Evol. Microbiol.">
        <title>The Global Catalogue of Microorganisms (GCM) 10K type strain sequencing project: providing services to taxonomists for standard genome sequencing and annotation.</title>
        <authorList>
            <consortium name="The Broad Institute Genomics Platform"/>
            <consortium name="The Broad Institute Genome Sequencing Center for Infectious Disease"/>
            <person name="Wu L."/>
            <person name="Ma J."/>
        </authorList>
    </citation>
    <scope>NUCLEOTIDE SEQUENCE [LARGE SCALE GENOMIC DNA]</scope>
    <source>
        <strain evidence="3">CGMCC 1.15774</strain>
    </source>
</reference>
<proteinExistence type="predicted"/>
<gene>
    <name evidence="2" type="ORF">ACFOWS_18110</name>
</gene>
<dbReference type="InterPro" id="IPR011944">
    <property type="entry name" value="Steroid_delta5-4_isomerase"/>
</dbReference>
<comment type="caution">
    <text evidence="2">The sequence shown here is derived from an EMBL/GenBank/DDBJ whole genome shotgun (WGS) entry which is preliminary data.</text>
</comment>
<dbReference type="EMBL" id="JBHSCL010000013">
    <property type="protein sequence ID" value="MFC4222074.1"/>
    <property type="molecule type" value="Genomic_DNA"/>
</dbReference>
<name>A0ABV8PPL3_9FLAO</name>
<feature type="chain" id="PRO_5045966740" evidence="1">
    <location>
        <begin position="22"/>
        <end position="169"/>
    </location>
</feature>
<dbReference type="PROSITE" id="PS51257">
    <property type="entry name" value="PROKAR_LIPOPROTEIN"/>
    <property type="match status" value="1"/>
</dbReference>
<accession>A0ABV8PPL3</accession>
<dbReference type="RefSeq" id="WP_379767742.1">
    <property type="nucleotide sequence ID" value="NZ_JBHSCL010000013.1"/>
</dbReference>
<organism evidence="2 3">
    <name type="scientific">Flagellimonas marina</name>
    <dbReference type="NCBI Taxonomy" id="1775168"/>
    <lineage>
        <taxon>Bacteria</taxon>
        <taxon>Pseudomonadati</taxon>
        <taxon>Bacteroidota</taxon>
        <taxon>Flavobacteriia</taxon>
        <taxon>Flavobacteriales</taxon>
        <taxon>Flavobacteriaceae</taxon>
        <taxon>Flagellimonas</taxon>
    </lineage>
</organism>
<evidence type="ECO:0000313" key="2">
    <source>
        <dbReference type="EMBL" id="MFC4222074.1"/>
    </source>
</evidence>
<sequence>MKRLGCSLATLYLFISCNTQKAETPFNSEEAKSKINESIAAWDKGWETKDVDLSVKYYADDTDWTNAFGDRVQSKEELQQLLETIFGLDFVMAGENDYGENEITFLNDSIATARSLNIRKNQKWPDGSEMDDRHINHLRLYKNIDGEWLIINHMISQAWPKRGVKDTVE</sequence>
<protein>
    <submittedName>
        <fullName evidence="2">YybH family protein</fullName>
    </submittedName>
</protein>
<feature type="signal peptide" evidence="1">
    <location>
        <begin position="1"/>
        <end position="21"/>
    </location>
</feature>
<dbReference type="Gene3D" id="3.10.450.50">
    <property type="match status" value="1"/>
</dbReference>
<evidence type="ECO:0000256" key="1">
    <source>
        <dbReference type="SAM" id="SignalP"/>
    </source>
</evidence>